<evidence type="ECO:0000313" key="3">
    <source>
        <dbReference type="EMBL" id="KRN58792.1"/>
    </source>
</evidence>
<dbReference type="Proteomes" id="UP000050934">
    <property type="component" value="Unassembled WGS sequence"/>
</dbReference>
<dbReference type="PROSITE" id="PS50943">
    <property type="entry name" value="HTH_CROC1"/>
    <property type="match status" value="1"/>
</dbReference>
<dbReference type="InterPro" id="IPR052345">
    <property type="entry name" value="Rad_response_metalloprotease"/>
</dbReference>
<reference evidence="3 4" key="1">
    <citation type="journal article" date="2015" name="Genome Announc.">
        <title>Expanding the biotechnology potential of lactobacilli through comparative genomics of 213 strains and associated genera.</title>
        <authorList>
            <person name="Sun Z."/>
            <person name="Harris H.M."/>
            <person name="McCann A."/>
            <person name="Guo C."/>
            <person name="Argimon S."/>
            <person name="Zhang W."/>
            <person name="Yang X."/>
            <person name="Jeffery I.B."/>
            <person name="Cooney J.C."/>
            <person name="Kagawa T.F."/>
            <person name="Liu W."/>
            <person name="Song Y."/>
            <person name="Salvetti E."/>
            <person name="Wrobel A."/>
            <person name="Rasinkangas P."/>
            <person name="Parkhill J."/>
            <person name="Rea M.C."/>
            <person name="O'Sullivan O."/>
            <person name="Ritari J."/>
            <person name="Douillard F.P."/>
            <person name="Paul Ross R."/>
            <person name="Yang R."/>
            <person name="Briner A.E."/>
            <person name="Felis G.E."/>
            <person name="de Vos W.M."/>
            <person name="Barrangou R."/>
            <person name="Klaenhammer T.R."/>
            <person name="Caufield P.W."/>
            <person name="Cui Y."/>
            <person name="Zhang H."/>
            <person name="O'Toole P.W."/>
        </authorList>
    </citation>
    <scope>NUCLEOTIDE SEQUENCE [LARGE SCALE GENOMIC DNA]</scope>
    <source>
        <strain evidence="3 4">DSM 17896</strain>
    </source>
</reference>
<dbReference type="InterPro" id="IPR010982">
    <property type="entry name" value="Lambda_DNA-bd_dom_sf"/>
</dbReference>
<dbReference type="InterPro" id="IPR010359">
    <property type="entry name" value="IrrE_HExxH"/>
</dbReference>
<organism evidence="3 4">
    <name type="scientific">Limosilactobacillus secaliphilus</name>
    <dbReference type="NCBI Taxonomy" id="396268"/>
    <lineage>
        <taxon>Bacteria</taxon>
        <taxon>Bacillati</taxon>
        <taxon>Bacillota</taxon>
        <taxon>Bacilli</taxon>
        <taxon>Lactobacillales</taxon>
        <taxon>Lactobacillaceae</taxon>
        <taxon>Limosilactobacillus</taxon>
    </lineage>
</organism>
<dbReference type="GO" id="GO:0003677">
    <property type="term" value="F:DNA binding"/>
    <property type="evidence" value="ECO:0007669"/>
    <property type="project" value="InterPro"/>
</dbReference>
<comment type="caution">
    <text evidence="3">The sequence shown here is derived from an EMBL/GenBank/DDBJ whole genome shotgun (WGS) entry which is preliminary data.</text>
</comment>
<evidence type="ECO:0000256" key="1">
    <source>
        <dbReference type="ARBA" id="ARBA00007227"/>
    </source>
</evidence>
<proteinExistence type="inferred from homology"/>
<dbReference type="RefSeq" id="WP_235807662.1">
    <property type="nucleotide sequence ID" value="NZ_JQBW01000009.1"/>
</dbReference>
<dbReference type="Pfam" id="PF01381">
    <property type="entry name" value="HTH_3"/>
    <property type="match status" value="1"/>
</dbReference>
<dbReference type="PANTHER" id="PTHR43236:SF1">
    <property type="entry name" value="BLL7220 PROTEIN"/>
    <property type="match status" value="1"/>
</dbReference>
<dbReference type="STRING" id="396268.IV45_GL000418"/>
<protein>
    <recommendedName>
        <fullName evidence="2">HTH cro/C1-type domain-containing protein</fullName>
    </recommendedName>
</protein>
<dbReference type="AlphaFoldDB" id="A0A0R2I199"/>
<keyword evidence="4" id="KW-1185">Reference proteome</keyword>
<dbReference type="Gene3D" id="1.10.260.40">
    <property type="entry name" value="lambda repressor-like DNA-binding domains"/>
    <property type="match status" value="1"/>
</dbReference>
<accession>A0A0R2I199</accession>
<dbReference type="EMBL" id="JQBW01000009">
    <property type="protein sequence ID" value="KRN58792.1"/>
    <property type="molecule type" value="Genomic_DNA"/>
</dbReference>
<evidence type="ECO:0000313" key="4">
    <source>
        <dbReference type="Proteomes" id="UP000050934"/>
    </source>
</evidence>
<name>A0A0R2I199_9LACO</name>
<dbReference type="PANTHER" id="PTHR43236">
    <property type="entry name" value="ANTITOXIN HIGA1"/>
    <property type="match status" value="1"/>
</dbReference>
<dbReference type="Gene3D" id="1.10.10.2910">
    <property type="match status" value="1"/>
</dbReference>
<gene>
    <name evidence="3" type="ORF">IV45_GL000418</name>
</gene>
<dbReference type="PATRIC" id="fig|396268.3.peg.425"/>
<sequence>MTQTGEMLFDPQNLTYARIARGFTMKLLSEKSGISRQTISSYESGKSVPRGKNLLKLSKILNFPITYFNTKMSPLSSEGTFFKSRASSTKKARDMQKVRLIYSNSIYDVLSDYVNFPIVNIPAPLEENLRNITNEKIKKMALLTRKKWGLDNEEPINNLTKLVEANGIIISQANLQEKKIDAVSKWIADRPFILLTDNRESDVRRRFNIAHELGHILLHSNIESIYELSNTDMNKLENQANVFASNLLLPDQAFIRSVVSTSMEGFIELKKYWKVSISALIMKAHKVKLLNENQYLYLNKKLSYNHWRKSEPLDDSIPLETPDLYDAVCKLIINNNVLSKQGLKAKMKLPNDELSALISPDFANLNQEDKPKSLKLHIIK</sequence>
<dbReference type="SUPFAM" id="SSF47413">
    <property type="entry name" value="lambda repressor-like DNA-binding domains"/>
    <property type="match status" value="1"/>
</dbReference>
<evidence type="ECO:0000259" key="2">
    <source>
        <dbReference type="PROSITE" id="PS50943"/>
    </source>
</evidence>
<dbReference type="InterPro" id="IPR001387">
    <property type="entry name" value="Cro/C1-type_HTH"/>
</dbReference>
<comment type="similarity">
    <text evidence="1">Belongs to the short-chain fatty acyl-CoA assimilation regulator (ScfR) family.</text>
</comment>
<dbReference type="Pfam" id="PF06114">
    <property type="entry name" value="Peptidase_M78"/>
    <property type="match status" value="1"/>
</dbReference>
<feature type="domain" description="HTH cro/C1-type" evidence="2">
    <location>
        <begin position="14"/>
        <end position="68"/>
    </location>
</feature>
<dbReference type="SMART" id="SM00530">
    <property type="entry name" value="HTH_XRE"/>
    <property type="match status" value="1"/>
</dbReference>
<dbReference type="CDD" id="cd00093">
    <property type="entry name" value="HTH_XRE"/>
    <property type="match status" value="1"/>
</dbReference>